<gene>
    <name evidence="1" type="ORF">RRG08_053842</name>
</gene>
<sequence>MYRYFRIHMDSSIVLTQTCEEQAQQFRNHSQAEHFFVIRSEWARDQLMTSHVVITTLLSPVSRRSQARLA</sequence>
<protein>
    <submittedName>
        <fullName evidence="1">Uncharacterized protein</fullName>
    </submittedName>
</protein>
<dbReference type="AlphaFoldDB" id="A0AAE1A610"/>
<organism evidence="1 2">
    <name type="scientific">Elysia crispata</name>
    <name type="common">lettuce slug</name>
    <dbReference type="NCBI Taxonomy" id="231223"/>
    <lineage>
        <taxon>Eukaryota</taxon>
        <taxon>Metazoa</taxon>
        <taxon>Spiralia</taxon>
        <taxon>Lophotrochozoa</taxon>
        <taxon>Mollusca</taxon>
        <taxon>Gastropoda</taxon>
        <taxon>Heterobranchia</taxon>
        <taxon>Euthyneura</taxon>
        <taxon>Panpulmonata</taxon>
        <taxon>Sacoglossa</taxon>
        <taxon>Placobranchoidea</taxon>
        <taxon>Plakobranchidae</taxon>
        <taxon>Elysia</taxon>
    </lineage>
</organism>
<proteinExistence type="predicted"/>
<keyword evidence="2" id="KW-1185">Reference proteome</keyword>
<comment type="caution">
    <text evidence="1">The sequence shown here is derived from an EMBL/GenBank/DDBJ whole genome shotgun (WGS) entry which is preliminary data.</text>
</comment>
<evidence type="ECO:0000313" key="1">
    <source>
        <dbReference type="EMBL" id="KAK3781924.1"/>
    </source>
</evidence>
<dbReference type="EMBL" id="JAWDGP010002572">
    <property type="protein sequence ID" value="KAK3781924.1"/>
    <property type="molecule type" value="Genomic_DNA"/>
</dbReference>
<evidence type="ECO:0000313" key="2">
    <source>
        <dbReference type="Proteomes" id="UP001283361"/>
    </source>
</evidence>
<dbReference type="Proteomes" id="UP001283361">
    <property type="component" value="Unassembled WGS sequence"/>
</dbReference>
<reference evidence="1" key="1">
    <citation type="journal article" date="2023" name="G3 (Bethesda)">
        <title>A reference genome for the long-term kleptoplast-retaining sea slug Elysia crispata morphotype clarki.</title>
        <authorList>
            <person name="Eastman K.E."/>
            <person name="Pendleton A.L."/>
            <person name="Shaikh M.A."/>
            <person name="Suttiyut T."/>
            <person name="Ogas R."/>
            <person name="Tomko P."/>
            <person name="Gavelis G."/>
            <person name="Widhalm J.R."/>
            <person name="Wisecaver J.H."/>
        </authorList>
    </citation>
    <scope>NUCLEOTIDE SEQUENCE</scope>
    <source>
        <strain evidence="1">ECLA1</strain>
    </source>
</reference>
<accession>A0AAE1A610</accession>
<name>A0AAE1A610_9GAST</name>